<evidence type="ECO:0000259" key="3">
    <source>
        <dbReference type="Pfam" id="PF02481"/>
    </source>
</evidence>
<dbReference type="Proteomes" id="UP000886749">
    <property type="component" value="Unassembled WGS sequence"/>
</dbReference>
<evidence type="ECO:0000259" key="4">
    <source>
        <dbReference type="Pfam" id="PF17782"/>
    </source>
</evidence>
<dbReference type="AlphaFoldDB" id="A0A9D1AKM2"/>
<dbReference type="Gene3D" id="3.40.50.450">
    <property type="match status" value="1"/>
</dbReference>
<accession>A0A9D1AKM2</accession>
<dbReference type="EMBL" id="DVGY01000182">
    <property type="protein sequence ID" value="HIR41734.1"/>
    <property type="molecule type" value="Genomic_DNA"/>
</dbReference>
<dbReference type="InterPro" id="IPR003488">
    <property type="entry name" value="DprA"/>
</dbReference>
<organism evidence="5 6">
    <name type="scientific">Candidatus Egerieicola pullicola</name>
    <dbReference type="NCBI Taxonomy" id="2840775"/>
    <lineage>
        <taxon>Bacteria</taxon>
        <taxon>Bacillati</taxon>
        <taxon>Bacillota</taxon>
        <taxon>Clostridia</taxon>
        <taxon>Eubacteriales</taxon>
        <taxon>Oscillospiraceae</taxon>
        <taxon>Oscillospiraceae incertae sedis</taxon>
        <taxon>Candidatus Egerieicola</taxon>
    </lineage>
</organism>
<dbReference type="PANTHER" id="PTHR43022:SF1">
    <property type="entry name" value="PROTEIN SMF"/>
    <property type="match status" value="1"/>
</dbReference>
<evidence type="ECO:0000256" key="1">
    <source>
        <dbReference type="ARBA" id="ARBA00006525"/>
    </source>
</evidence>
<comment type="caution">
    <text evidence="5">The sequence shown here is derived from an EMBL/GenBank/DDBJ whole genome shotgun (WGS) entry which is preliminary data.</text>
</comment>
<feature type="compositionally biased region" description="Low complexity" evidence="2">
    <location>
        <begin position="312"/>
        <end position="323"/>
    </location>
</feature>
<dbReference type="Gene3D" id="1.10.10.10">
    <property type="entry name" value="Winged helix-like DNA-binding domain superfamily/Winged helix DNA-binding domain"/>
    <property type="match status" value="1"/>
</dbReference>
<dbReference type="InterPro" id="IPR041614">
    <property type="entry name" value="DprA_WH"/>
</dbReference>
<reference evidence="5" key="2">
    <citation type="journal article" date="2021" name="PeerJ">
        <title>Extensive microbial diversity within the chicken gut microbiome revealed by metagenomics and culture.</title>
        <authorList>
            <person name="Gilroy R."/>
            <person name="Ravi A."/>
            <person name="Getino M."/>
            <person name="Pursley I."/>
            <person name="Horton D.L."/>
            <person name="Alikhan N.F."/>
            <person name="Baker D."/>
            <person name="Gharbi K."/>
            <person name="Hall N."/>
            <person name="Watson M."/>
            <person name="Adriaenssens E.M."/>
            <person name="Foster-Nyarko E."/>
            <person name="Jarju S."/>
            <person name="Secka A."/>
            <person name="Antonio M."/>
            <person name="Oren A."/>
            <person name="Chaudhuri R.R."/>
            <person name="La Ragione R."/>
            <person name="Hildebrand F."/>
            <person name="Pallen M.J."/>
        </authorList>
    </citation>
    <scope>NUCLEOTIDE SEQUENCE</scope>
    <source>
        <strain evidence="5">CHK184-25365</strain>
    </source>
</reference>
<dbReference type="Pfam" id="PF17782">
    <property type="entry name" value="WHD_DprA"/>
    <property type="match status" value="1"/>
</dbReference>
<dbReference type="Pfam" id="PF02481">
    <property type="entry name" value="DNA_processg_A"/>
    <property type="match status" value="1"/>
</dbReference>
<feature type="domain" description="Smf/DprA SLOG" evidence="3">
    <location>
        <begin position="77"/>
        <end position="287"/>
    </location>
</feature>
<dbReference type="InterPro" id="IPR057666">
    <property type="entry name" value="DrpA_SLOG"/>
</dbReference>
<evidence type="ECO:0000256" key="2">
    <source>
        <dbReference type="SAM" id="MobiDB-lite"/>
    </source>
</evidence>
<dbReference type="PANTHER" id="PTHR43022">
    <property type="entry name" value="PROTEIN SMF"/>
    <property type="match status" value="1"/>
</dbReference>
<feature type="region of interest" description="Disordered" evidence="2">
    <location>
        <begin position="295"/>
        <end position="330"/>
    </location>
</feature>
<comment type="similarity">
    <text evidence="1">Belongs to the DprA/Smf family.</text>
</comment>
<evidence type="ECO:0000313" key="6">
    <source>
        <dbReference type="Proteomes" id="UP000886749"/>
    </source>
</evidence>
<dbReference type="SUPFAM" id="SSF102405">
    <property type="entry name" value="MCP/YpsA-like"/>
    <property type="match status" value="1"/>
</dbReference>
<dbReference type="InterPro" id="IPR036388">
    <property type="entry name" value="WH-like_DNA-bd_sf"/>
</dbReference>
<protein>
    <submittedName>
        <fullName evidence="5">DNA-protecting protein DprA</fullName>
    </submittedName>
</protein>
<dbReference type="NCBIfam" id="TIGR00732">
    <property type="entry name" value="dprA"/>
    <property type="match status" value="1"/>
</dbReference>
<gene>
    <name evidence="5" type="primary">dprA</name>
    <name evidence="5" type="ORF">IAB36_07900</name>
</gene>
<reference evidence="5" key="1">
    <citation type="submission" date="2020-10" db="EMBL/GenBank/DDBJ databases">
        <authorList>
            <person name="Gilroy R."/>
        </authorList>
    </citation>
    <scope>NUCLEOTIDE SEQUENCE</scope>
    <source>
        <strain evidence="5">CHK184-25365</strain>
    </source>
</reference>
<dbReference type="GO" id="GO:0009294">
    <property type="term" value="P:DNA-mediated transformation"/>
    <property type="evidence" value="ECO:0007669"/>
    <property type="project" value="InterPro"/>
</dbReference>
<name>A0A9D1AKM2_9FIRM</name>
<feature type="domain" description="DprA winged helix" evidence="4">
    <location>
        <begin position="337"/>
        <end position="389"/>
    </location>
</feature>
<evidence type="ECO:0000313" key="5">
    <source>
        <dbReference type="EMBL" id="HIR41734.1"/>
    </source>
</evidence>
<proteinExistence type="inferred from homology"/>
<sequence length="394" mass="42807">MKQVYWIWLSQCFHTGSNLPAELCKALGGAEEIFRTEPGNFPPIQGLRKDHLEALGNKDLSAAQRVWEQCRALKIGVLTWEDPRYPQRLRHIYGPPMVLYYLGDLSLLHQPVSIGMVGSRSSSLYGMNAASVLSYQLALQGIVVVSGCAVGGDSRAHDGALRAGGMTIGVEACGLDVNYPADNTKLRRAIARKGLLLSELEPGQRPSSKYFSVRNRLISGLSDGVVVVEAPQRSGCLLTARLAVEQSRDLFCVPPRDIFSRQCSGVVEFLRDGAKPVFGVEDILNEYRERLEGADLRIPTPPAGKTPVQAASSVSENPNSSQSFQEDLPPVSKEAVTSLSGIPQKVYQALCGTMQANELAELTQEDAGKVIAALTELELDGLVRQLGGGRYEKR</sequence>